<evidence type="ECO:0000256" key="6">
    <source>
        <dbReference type="ARBA" id="ARBA00047490"/>
    </source>
</evidence>
<evidence type="ECO:0000256" key="2">
    <source>
        <dbReference type="ARBA" id="ARBA00005003"/>
    </source>
</evidence>
<comment type="cofactor">
    <cofactor evidence="1">
        <name>pyridoxal 5'-phosphate</name>
        <dbReference type="ChEBI" id="CHEBI:597326"/>
    </cofactor>
</comment>
<dbReference type="FunFam" id="3.40.50.1100:FF:000003">
    <property type="entry name" value="Cystathionine beta-synthase"/>
    <property type="match status" value="1"/>
</dbReference>
<evidence type="ECO:0000256" key="4">
    <source>
        <dbReference type="ARBA" id="ARBA00012041"/>
    </source>
</evidence>
<accession>A0A067MD81</accession>
<comment type="similarity">
    <text evidence="3">Belongs to the cysteine synthase/cystathionine beta-synthase family.</text>
</comment>
<keyword evidence="9" id="KW-1185">Reference proteome</keyword>
<gene>
    <name evidence="8" type="ORF">BOTBODRAFT_117078</name>
</gene>
<dbReference type="FunFam" id="3.40.50.1100:FF:000118">
    <property type="entry name" value="Related to CYS4-cystathionine beta-synthase"/>
    <property type="match status" value="1"/>
</dbReference>
<dbReference type="InterPro" id="IPR001216">
    <property type="entry name" value="P-phosphate_BS"/>
</dbReference>
<evidence type="ECO:0000256" key="1">
    <source>
        <dbReference type="ARBA" id="ARBA00001933"/>
    </source>
</evidence>
<organism evidence="8 9">
    <name type="scientific">Botryobasidium botryosum (strain FD-172 SS1)</name>
    <dbReference type="NCBI Taxonomy" id="930990"/>
    <lineage>
        <taxon>Eukaryota</taxon>
        <taxon>Fungi</taxon>
        <taxon>Dikarya</taxon>
        <taxon>Basidiomycota</taxon>
        <taxon>Agaricomycotina</taxon>
        <taxon>Agaricomycetes</taxon>
        <taxon>Cantharellales</taxon>
        <taxon>Botryobasidiaceae</taxon>
        <taxon>Botryobasidium</taxon>
    </lineage>
</organism>
<dbReference type="EC" id="4.2.1.22" evidence="4"/>
<dbReference type="InParanoid" id="A0A067MD81"/>
<evidence type="ECO:0000256" key="3">
    <source>
        <dbReference type="ARBA" id="ARBA00007103"/>
    </source>
</evidence>
<evidence type="ECO:0000313" key="8">
    <source>
        <dbReference type="EMBL" id="KDQ09551.1"/>
    </source>
</evidence>
<dbReference type="AlphaFoldDB" id="A0A067MD81"/>
<dbReference type="CDD" id="cd01561">
    <property type="entry name" value="CBS_like"/>
    <property type="match status" value="1"/>
</dbReference>
<dbReference type="InterPro" id="IPR001926">
    <property type="entry name" value="TrpB-like_PALP"/>
</dbReference>
<dbReference type="SUPFAM" id="SSF53686">
    <property type="entry name" value="Tryptophan synthase beta subunit-like PLP-dependent enzymes"/>
    <property type="match status" value="1"/>
</dbReference>
<comment type="catalytic activity">
    <reaction evidence="6">
        <text>L-homocysteine + L-serine = L,L-cystathionine + H2O</text>
        <dbReference type="Rhea" id="RHEA:10112"/>
        <dbReference type="ChEBI" id="CHEBI:15377"/>
        <dbReference type="ChEBI" id="CHEBI:33384"/>
        <dbReference type="ChEBI" id="CHEBI:58161"/>
        <dbReference type="ChEBI" id="CHEBI:58199"/>
        <dbReference type="EC" id="4.2.1.22"/>
    </reaction>
</comment>
<dbReference type="InterPro" id="IPR050214">
    <property type="entry name" value="Cys_Synth/Cystath_Beta-Synth"/>
</dbReference>
<dbReference type="EMBL" id="KL198077">
    <property type="protein sequence ID" value="KDQ09551.1"/>
    <property type="molecule type" value="Genomic_DNA"/>
</dbReference>
<proteinExistence type="inferred from homology"/>
<dbReference type="GO" id="GO:0004122">
    <property type="term" value="F:cystathionine beta-synthase activity"/>
    <property type="evidence" value="ECO:0007669"/>
    <property type="project" value="UniProtKB-EC"/>
</dbReference>
<protein>
    <recommendedName>
        <fullName evidence="4">cystathionine beta-synthase</fullName>
        <ecNumber evidence="4">4.2.1.22</ecNumber>
    </recommendedName>
</protein>
<dbReference type="PANTHER" id="PTHR10314">
    <property type="entry name" value="CYSTATHIONINE BETA-SYNTHASE"/>
    <property type="match status" value="1"/>
</dbReference>
<dbReference type="Gene3D" id="3.40.50.1100">
    <property type="match status" value="2"/>
</dbReference>
<dbReference type="HOGENOM" id="CLU_021018_1_0_1"/>
<sequence length="376" mass="40118">MTASASRSPFTGRVLDSALDAIGNTPMIRMDRIAKAYGLKCNLYGKVEYFNAGGSVKDRMALTMLEVAEKEGTLIPGKSVLVEPSAGNTGAALAMMARLKGYRCIIVMPARMSADKDILLHAFGAEVVRTPDPTPCLVAVTKHLVELIPNAVLLNQFTNPNNPLAHERTTAPEMIAAIESTIGGDRPTSGKIDVFCSAGATGGTLTGVARALRRDHNPELKVIACDPTGSILAQPDSLNDPSAPISLEGTGLKFVPESFDRSCVSHWIKVKDSDGYDATLEIHRYEALLVGGSSGAAIAGLMKYLKSEEGWKEVGGVEGKNVVVLLPDGIRNYMTQGWFTDSFADAADSPYASQINAALDAVKDQYVSQRYLQPGR</sequence>
<comment type="pathway">
    <text evidence="2">Amino-acid biosynthesis; L-cysteine biosynthesis; L-cysteine from L-homocysteine and L-serine: step 1/2.</text>
</comment>
<evidence type="ECO:0000313" key="9">
    <source>
        <dbReference type="Proteomes" id="UP000027195"/>
    </source>
</evidence>
<reference evidence="9" key="1">
    <citation type="journal article" date="2014" name="Proc. Natl. Acad. Sci. U.S.A.">
        <title>Extensive sampling of basidiomycete genomes demonstrates inadequacy of the white-rot/brown-rot paradigm for wood decay fungi.</title>
        <authorList>
            <person name="Riley R."/>
            <person name="Salamov A.A."/>
            <person name="Brown D.W."/>
            <person name="Nagy L.G."/>
            <person name="Floudas D."/>
            <person name="Held B.W."/>
            <person name="Levasseur A."/>
            <person name="Lombard V."/>
            <person name="Morin E."/>
            <person name="Otillar R."/>
            <person name="Lindquist E.A."/>
            <person name="Sun H."/>
            <person name="LaButti K.M."/>
            <person name="Schmutz J."/>
            <person name="Jabbour D."/>
            <person name="Luo H."/>
            <person name="Baker S.E."/>
            <person name="Pisabarro A.G."/>
            <person name="Walton J.D."/>
            <person name="Blanchette R.A."/>
            <person name="Henrissat B."/>
            <person name="Martin F."/>
            <person name="Cullen D."/>
            <person name="Hibbett D.S."/>
            <person name="Grigoriev I.V."/>
        </authorList>
    </citation>
    <scope>NUCLEOTIDE SEQUENCE [LARGE SCALE GENOMIC DNA]</scope>
    <source>
        <strain evidence="9">FD-172 SS1</strain>
    </source>
</reference>
<dbReference type="STRING" id="930990.A0A067MD81"/>
<name>A0A067MD81_BOTB1</name>
<feature type="domain" description="Tryptophan synthase beta chain-like PALP" evidence="7">
    <location>
        <begin position="20"/>
        <end position="327"/>
    </location>
</feature>
<keyword evidence="5" id="KW-0663">Pyridoxal phosphate</keyword>
<dbReference type="InterPro" id="IPR036052">
    <property type="entry name" value="TrpB-like_PALP_sf"/>
</dbReference>
<dbReference type="Pfam" id="PF00291">
    <property type="entry name" value="PALP"/>
    <property type="match status" value="1"/>
</dbReference>
<dbReference type="Proteomes" id="UP000027195">
    <property type="component" value="Unassembled WGS sequence"/>
</dbReference>
<dbReference type="PROSITE" id="PS00901">
    <property type="entry name" value="CYS_SYNTHASE"/>
    <property type="match status" value="1"/>
</dbReference>
<evidence type="ECO:0000259" key="7">
    <source>
        <dbReference type="Pfam" id="PF00291"/>
    </source>
</evidence>
<dbReference type="GO" id="GO:0006535">
    <property type="term" value="P:cysteine biosynthetic process from serine"/>
    <property type="evidence" value="ECO:0007669"/>
    <property type="project" value="InterPro"/>
</dbReference>
<evidence type="ECO:0000256" key="5">
    <source>
        <dbReference type="ARBA" id="ARBA00022898"/>
    </source>
</evidence>
<dbReference type="OrthoDB" id="10259545at2759"/>